<comment type="caution">
    <text evidence="1">The sequence shown here is derived from an EMBL/GenBank/DDBJ whole genome shotgun (WGS) entry which is preliminary data.</text>
</comment>
<dbReference type="AlphaFoldDB" id="A0A917B1U5"/>
<reference evidence="1" key="2">
    <citation type="submission" date="2020-09" db="EMBL/GenBank/DDBJ databases">
        <authorList>
            <person name="Sun Q."/>
            <person name="Zhou Y."/>
        </authorList>
    </citation>
    <scope>NUCLEOTIDE SEQUENCE</scope>
    <source>
        <strain evidence="1">CGMCC 1.12153</strain>
    </source>
</reference>
<protein>
    <submittedName>
        <fullName evidence="1">Uncharacterized protein</fullName>
    </submittedName>
</protein>
<name>A0A917B1U5_HALAA</name>
<sequence>MAINLITISIQENYEIDEWRYASGVKNITPPPIKFIGID</sequence>
<dbReference type="EMBL" id="BMEL01000001">
    <property type="protein sequence ID" value="GGF16981.1"/>
    <property type="molecule type" value="Genomic_DNA"/>
</dbReference>
<accession>A0A917B1U5</accession>
<evidence type="ECO:0000313" key="2">
    <source>
        <dbReference type="Proteomes" id="UP000660110"/>
    </source>
</evidence>
<dbReference type="Proteomes" id="UP000660110">
    <property type="component" value="Unassembled WGS sequence"/>
</dbReference>
<reference evidence="1" key="1">
    <citation type="journal article" date="2014" name="Int. J. Syst. Evol. Microbiol.">
        <title>Complete genome sequence of Corynebacterium casei LMG S-19264T (=DSM 44701T), isolated from a smear-ripened cheese.</title>
        <authorList>
            <consortium name="US DOE Joint Genome Institute (JGI-PGF)"/>
            <person name="Walter F."/>
            <person name="Albersmeier A."/>
            <person name="Kalinowski J."/>
            <person name="Ruckert C."/>
        </authorList>
    </citation>
    <scope>NUCLEOTIDE SEQUENCE</scope>
    <source>
        <strain evidence="1">CGMCC 1.12153</strain>
    </source>
</reference>
<proteinExistence type="predicted"/>
<evidence type="ECO:0000313" key="1">
    <source>
        <dbReference type="EMBL" id="GGF16981.1"/>
    </source>
</evidence>
<keyword evidence="2" id="KW-1185">Reference proteome</keyword>
<gene>
    <name evidence="1" type="ORF">GCM10010954_14550</name>
</gene>
<organism evidence="1 2">
    <name type="scientific">Halobacillus andaensis</name>
    <dbReference type="NCBI Taxonomy" id="1176239"/>
    <lineage>
        <taxon>Bacteria</taxon>
        <taxon>Bacillati</taxon>
        <taxon>Bacillota</taxon>
        <taxon>Bacilli</taxon>
        <taxon>Bacillales</taxon>
        <taxon>Bacillaceae</taxon>
        <taxon>Halobacillus</taxon>
    </lineage>
</organism>